<reference evidence="9 10" key="1">
    <citation type="submission" date="2006-07" db="EMBL/GenBank/DDBJ databases">
        <title>Annotation of the draft genome assembly of Chlorobium ferroxidans DSM 13031.</title>
        <authorList>
            <consortium name="US DOE Joint Genome Institute (JGI-ORNL)"/>
            <person name="Larimer F."/>
            <person name="Land M."/>
            <person name="Hauser L."/>
        </authorList>
    </citation>
    <scope>NUCLEOTIDE SEQUENCE [LARGE SCALE GENOMIC DNA]</scope>
    <source>
        <strain evidence="9 10">DSM 13031</strain>
    </source>
</reference>
<evidence type="ECO:0000256" key="4">
    <source>
        <dbReference type="ARBA" id="ARBA00022692"/>
    </source>
</evidence>
<gene>
    <name evidence="9" type="ORF">CferDRAFT_0514</name>
</gene>
<dbReference type="Proteomes" id="UP000004162">
    <property type="component" value="Unassembled WGS sequence"/>
</dbReference>
<keyword evidence="2" id="KW-0813">Transport</keyword>
<dbReference type="SUPFAM" id="SSF103473">
    <property type="entry name" value="MFS general substrate transporter"/>
    <property type="match status" value="1"/>
</dbReference>
<dbReference type="InterPro" id="IPR036259">
    <property type="entry name" value="MFS_trans_sf"/>
</dbReference>
<dbReference type="PROSITE" id="PS50850">
    <property type="entry name" value="MFS"/>
    <property type="match status" value="1"/>
</dbReference>
<proteinExistence type="predicted"/>
<comment type="caution">
    <text evidence="9">The sequence shown here is derived from an EMBL/GenBank/DDBJ whole genome shotgun (WGS) entry which is preliminary data.</text>
</comment>
<evidence type="ECO:0000259" key="8">
    <source>
        <dbReference type="PROSITE" id="PS50850"/>
    </source>
</evidence>
<sequence>MTLPAEDATSNNTTRSGPQRERSLSGRLLSAFPAFQSPDFRRYFPGQVISMIGTWIQMVAQGWLVLEITGSAFDVGLAAAASTLPTLFLSLFGGVLVDRYPRRTILLWTQSSAMLLAFVLGYFALTGTVTIGIILLLSFLLGCVNALNVPALQAFLSEIVEREHLASAIAMNSAIYNGSRVIGPAIAGFLISATGTGGAFLLNGVSFLAVILSLISMKASPKKGGATISGNPVLAIREGLSYSWQHPVIRTAIFFIAVIAIFAWSYVTMLPVIAKQTFGMGATGLGYLYGVSGLGSVIGTVLVSIFSGRVDRLVFIAGGTILFALALIGFTFSVSLPVALFFLFLGGFGLVAAVSTLSATIQSTVDDRFRGRVMSLYMMVFMGFMPIGNLEIGYISEHFGTGIAIRAGCMVTILAAIVLIYTNRSVRNAYSRYNSSEGAQ</sequence>
<comment type="subcellular location">
    <subcellularLocation>
        <location evidence="1">Cell membrane</location>
        <topology evidence="1">Multi-pass membrane protein</topology>
    </subcellularLocation>
</comment>
<evidence type="ECO:0000256" key="7">
    <source>
        <dbReference type="SAM" id="MobiDB-lite"/>
    </source>
</evidence>
<evidence type="ECO:0000313" key="10">
    <source>
        <dbReference type="Proteomes" id="UP000004162"/>
    </source>
</evidence>
<feature type="compositionally biased region" description="Polar residues" evidence="7">
    <location>
        <begin position="8"/>
        <end position="17"/>
    </location>
</feature>
<keyword evidence="10" id="KW-1185">Reference proteome</keyword>
<evidence type="ECO:0000256" key="1">
    <source>
        <dbReference type="ARBA" id="ARBA00004651"/>
    </source>
</evidence>
<reference evidence="9 10" key="2">
    <citation type="submission" date="2006-07" db="EMBL/GenBank/DDBJ databases">
        <title>Sequencing of the draft genome and assembly of Chlorobium ferroxidans DSM 13031.</title>
        <authorList>
            <consortium name="US DOE Joint Genome Institute (JGI-PGF)"/>
            <person name="Copeland A."/>
            <person name="Lucas S."/>
            <person name="Lapidus A."/>
            <person name="Barry K."/>
            <person name="Glavina del Rio T."/>
            <person name="Dalin E."/>
            <person name="Tice H."/>
            <person name="Bruce D."/>
            <person name="Pitluck S."/>
            <person name="Richardson P."/>
        </authorList>
    </citation>
    <scope>NUCLEOTIDE SEQUENCE [LARGE SCALE GENOMIC DNA]</scope>
    <source>
        <strain evidence="9 10">DSM 13031</strain>
    </source>
</reference>
<keyword evidence="5" id="KW-1133">Transmembrane helix</keyword>
<keyword evidence="6" id="KW-0472">Membrane</keyword>
<evidence type="ECO:0000256" key="6">
    <source>
        <dbReference type="ARBA" id="ARBA00023136"/>
    </source>
</evidence>
<dbReference type="InterPro" id="IPR010290">
    <property type="entry name" value="TM_effector"/>
</dbReference>
<dbReference type="AlphaFoldDB" id="Q0YQM5"/>
<keyword evidence="3" id="KW-1003">Cell membrane</keyword>
<name>Q0YQM5_9CHLB</name>
<accession>Q0YQM5</accession>
<dbReference type="EMBL" id="AASE01000016">
    <property type="protein sequence ID" value="EAT58594.1"/>
    <property type="molecule type" value="Genomic_DNA"/>
</dbReference>
<feature type="region of interest" description="Disordered" evidence="7">
    <location>
        <begin position="1"/>
        <end position="22"/>
    </location>
</feature>
<dbReference type="CDD" id="cd06173">
    <property type="entry name" value="MFS_MefA_like"/>
    <property type="match status" value="1"/>
</dbReference>
<evidence type="ECO:0000256" key="3">
    <source>
        <dbReference type="ARBA" id="ARBA00022475"/>
    </source>
</evidence>
<dbReference type="OrthoDB" id="9775268at2"/>
<evidence type="ECO:0000256" key="2">
    <source>
        <dbReference type="ARBA" id="ARBA00022448"/>
    </source>
</evidence>
<dbReference type="PANTHER" id="PTHR23513">
    <property type="entry name" value="INTEGRAL MEMBRANE EFFLUX PROTEIN-RELATED"/>
    <property type="match status" value="1"/>
</dbReference>
<dbReference type="RefSeq" id="WP_006366759.1">
    <property type="nucleotide sequence ID" value="NZ_AASE01000016.1"/>
</dbReference>
<dbReference type="Gene3D" id="1.20.1250.20">
    <property type="entry name" value="MFS general substrate transporter like domains"/>
    <property type="match status" value="1"/>
</dbReference>
<evidence type="ECO:0000313" key="9">
    <source>
        <dbReference type="EMBL" id="EAT58594.1"/>
    </source>
</evidence>
<protein>
    <recommendedName>
        <fullName evidence="8">Major facilitator superfamily (MFS) profile domain-containing protein</fullName>
    </recommendedName>
</protein>
<dbReference type="InterPro" id="IPR020846">
    <property type="entry name" value="MFS_dom"/>
</dbReference>
<evidence type="ECO:0000256" key="5">
    <source>
        <dbReference type="ARBA" id="ARBA00022989"/>
    </source>
</evidence>
<dbReference type="GO" id="GO:0005886">
    <property type="term" value="C:plasma membrane"/>
    <property type="evidence" value="ECO:0007669"/>
    <property type="project" value="UniProtKB-SubCell"/>
</dbReference>
<dbReference type="Pfam" id="PF05977">
    <property type="entry name" value="MFS_3"/>
    <property type="match status" value="1"/>
</dbReference>
<dbReference type="PANTHER" id="PTHR23513:SF11">
    <property type="entry name" value="STAPHYLOFERRIN A TRANSPORTER"/>
    <property type="match status" value="1"/>
</dbReference>
<feature type="domain" description="Major facilitator superfamily (MFS) profile" evidence="8">
    <location>
        <begin position="39"/>
        <end position="427"/>
    </location>
</feature>
<dbReference type="GO" id="GO:0022857">
    <property type="term" value="F:transmembrane transporter activity"/>
    <property type="evidence" value="ECO:0007669"/>
    <property type="project" value="InterPro"/>
</dbReference>
<keyword evidence="4" id="KW-0812">Transmembrane</keyword>
<organism evidence="9 10">
    <name type="scientific">Chlorobium ferrooxidans DSM 13031</name>
    <dbReference type="NCBI Taxonomy" id="377431"/>
    <lineage>
        <taxon>Bacteria</taxon>
        <taxon>Pseudomonadati</taxon>
        <taxon>Chlorobiota</taxon>
        <taxon>Chlorobiia</taxon>
        <taxon>Chlorobiales</taxon>
        <taxon>Chlorobiaceae</taxon>
        <taxon>Chlorobium/Pelodictyon group</taxon>
        <taxon>Chlorobium</taxon>
    </lineage>
</organism>